<proteinExistence type="predicted"/>
<dbReference type="WBParaSite" id="GPUH_0000896701-mRNA-1">
    <property type="protein sequence ID" value="GPUH_0000896701-mRNA-1"/>
    <property type="gene ID" value="GPUH_0000896701"/>
</dbReference>
<dbReference type="AlphaFoldDB" id="A0A183DJR6"/>
<keyword evidence="1" id="KW-0732">Signal</keyword>
<evidence type="ECO:0000313" key="2">
    <source>
        <dbReference type="WBParaSite" id="GPUH_0000896701-mRNA-1"/>
    </source>
</evidence>
<organism evidence="2">
    <name type="scientific">Gongylonema pulchrum</name>
    <dbReference type="NCBI Taxonomy" id="637853"/>
    <lineage>
        <taxon>Eukaryota</taxon>
        <taxon>Metazoa</taxon>
        <taxon>Ecdysozoa</taxon>
        <taxon>Nematoda</taxon>
        <taxon>Chromadorea</taxon>
        <taxon>Rhabditida</taxon>
        <taxon>Spirurina</taxon>
        <taxon>Spiruromorpha</taxon>
        <taxon>Spiruroidea</taxon>
        <taxon>Gongylonematidae</taxon>
        <taxon>Gongylonema</taxon>
    </lineage>
</organism>
<reference evidence="2" key="1">
    <citation type="submission" date="2016-06" db="UniProtKB">
        <authorList>
            <consortium name="WormBaseParasite"/>
        </authorList>
    </citation>
    <scope>IDENTIFICATION</scope>
</reference>
<feature type="signal peptide" evidence="1">
    <location>
        <begin position="1"/>
        <end position="38"/>
    </location>
</feature>
<sequence length="91" mass="10492">LNSMCRSHLCCRSLALLQSLRLMLILQLLLSNSLLCSSKKYRHYHPRRYNLTLSVRNHNVTDAKFFRLNGVGNTADFFVAPGDVFTKTYEV</sequence>
<protein>
    <submittedName>
        <fullName evidence="2">MSP domain-containing protein</fullName>
    </submittedName>
</protein>
<accession>A0A183DJR6</accession>
<feature type="chain" id="PRO_5008148318" evidence="1">
    <location>
        <begin position="39"/>
        <end position="91"/>
    </location>
</feature>
<name>A0A183DJR6_9BILA</name>
<evidence type="ECO:0000256" key="1">
    <source>
        <dbReference type="SAM" id="SignalP"/>
    </source>
</evidence>